<dbReference type="Proteomes" id="UP000256304">
    <property type="component" value="Unassembled WGS sequence"/>
</dbReference>
<proteinExistence type="inferred from homology"/>
<comment type="caution">
    <text evidence="8">The sequence shown here is derived from an EMBL/GenBank/DDBJ whole genome shotgun (WGS) entry which is preliminary data.</text>
</comment>
<dbReference type="Pfam" id="PF04131">
    <property type="entry name" value="NanE"/>
    <property type="match status" value="1"/>
</dbReference>
<dbReference type="FunFam" id="3.20.20.70:FF:000035">
    <property type="entry name" value="Putative N-acetylmannosamine-6-phosphate 2-epimerase"/>
    <property type="match status" value="1"/>
</dbReference>
<dbReference type="Gene3D" id="3.20.20.70">
    <property type="entry name" value="Aldolase class I"/>
    <property type="match status" value="1"/>
</dbReference>
<evidence type="ECO:0000256" key="2">
    <source>
        <dbReference type="ARBA" id="ARBA00002147"/>
    </source>
</evidence>
<evidence type="ECO:0000256" key="6">
    <source>
        <dbReference type="ARBA" id="ARBA00023277"/>
    </source>
</evidence>
<evidence type="ECO:0000256" key="1">
    <source>
        <dbReference type="ARBA" id="ARBA00000056"/>
    </source>
</evidence>
<sequence length="231" mass="24923">MSHSVRLQDLKGKLIVSCQALPGEALYGSDTMSKMAIAAQKGGAAAIRANSPDDIRAVCRAVDIPVIGLWKQSYPDSDVYITPTYADVEQVAKAGASIVALDATLRHRPRGESLSEIVLRARERLSCMLMADVSTVEEGIYAHKLGFDIISSTLSGYTPYSAQSAEPDFALVSELARQVPIPVFAEGRIRTEEQTVRLLQHGAYAIVIGGAITRPELITRHFVEAINSVAL</sequence>
<keyword evidence="5 7" id="KW-0413">Isomerase</keyword>
<accession>A0A3D9Q383</accession>
<dbReference type="GO" id="GO:0047465">
    <property type="term" value="F:N-acylglucosamine-6-phosphate 2-epimerase activity"/>
    <property type="evidence" value="ECO:0007669"/>
    <property type="project" value="UniProtKB-EC"/>
</dbReference>
<comment type="catalytic activity">
    <reaction evidence="1 7">
        <text>an N-acyl-D-glucosamine 6-phosphate = an N-acyl-D-mannosamine 6-phosphate</text>
        <dbReference type="Rhea" id="RHEA:23932"/>
        <dbReference type="ChEBI" id="CHEBI:57599"/>
        <dbReference type="ChEBI" id="CHEBI:57666"/>
        <dbReference type="EC" id="5.1.3.9"/>
    </reaction>
</comment>
<dbReference type="EMBL" id="QTTN01000068">
    <property type="protein sequence ID" value="REE55448.1"/>
    <property type="molecule type" value="Genomic_DNA"/>
</dbReference>
<dbReference type="UniPathway" id="UPA00629">
    <property type="reaction ID" value="UER00682"/>
</dbReference>
<dbReference type="GO" id="GO:0006053">
    <property type="term" value="P:N-acetylmannosamine catabolic process"/>
    <property type="evidence" value="ECO:0007669"/>
    <property type="project" value="TreeGrafter"/>
</dbReference>
<dbReference type="AlphaFoldDB" id="A0A3D9Q383"/>
<evidence type="ECO:0000313" key="8">
    <source>
        <dbReference type="EMBL" id="REE55448.1"/>
    </source>
</evidence>
<reference evidence="8 9" key="1">
    <citation type="submission" date="2018-08" db="EMBL/GenBank/DDBJ databases">
        <title>Genomic Encyclopedia of Type Strains, Phase III (KMG-III): the genomes of soil and plant-associated and newly described type strains.</title>
        <authorList>
            <person name="Whitman W."/>
        </authorList>
    </citation>
    <scope>NUCLEOTIDE SEQUENCE [LARGE SCALE GENOMIC DNA]</scope>
    <source>
        <strain evidence="8 9">CGMCC 1.10966</strain>
    </source>
</reference>
<comment type="pathway">
    <text evidence="3 7">Amino-sugar metabolism; N-acetylneuraminate degradation; D-fructose 6-phosphate from N-acetylneuraminate: step 3/5.</text>
</comment>
<dbReference type="PANTHER" id="PTHR36204:SF1">
    <property type="entry name" value="N-ACETYLMANNOSAMINE-6-PHOSPHATE 2-EPIMERASE-RELATED"/>
    <property type="match status" value="1"/>
</dbReference>
<dbReference type="OrthoDB" id="9781704at2"/>
<dbReference type="SUPFAM" id="SSF51366">
    <property type="entry name" value="Ribulose-phoshate binding barrel"/>
    <property type="match status" value="1"/>
</dbReference>
<evidence type="ECO:0000256" key="4">
    <source>
        <dbReference type="ARBA" id="ARBA00007439"/>
    </source>
</evidence>
<comment type="similarity">
    <text evidence="4 7">Belongs to the NanE family.</text>
</comment>
<keyword evidence="6 7" id="KW-0119">Carbohydrate metabolism</keyword>
<comment type="function">
    <text evidence="2 7">Converts N-acetylmannosamine-6-phosphate (ManNAc-6-P) to N-acetylglucosamine-6-phosphate (GlcNAc-6-P).</text>
</comment>
<name>A0A3D9Q383_9BACL</name>
<dbReference type="InterPro" id="IPR007260">
    <property type="entry name" value="NanE"/>
</dbReference>
<dbReference type="PANTHER" id="PTHR36204">
    <property type="entry name" value="N-ACETYLMANNOSAMINE-6-PHOSPHATE 2-EPIMERASE-RELATED"/>
    <property type="match status" value="1"/>
</dbReference>
<dbReference type="InterPro" id="IPR011060">
    <property type="entry name" value="RibuloseP-bd_barrel"/>
</dbReference>
<dbReference type="CDD" id="cd04729">
    <property type="entry name" value="NanE"/>
    <property type="match status" value="1"/>
</dbReference>
<evidence type="ECO:0000256" key="7">
    <source>
        <dbReference type="HAMAP-Rule" id="MF_01235"/>
    </source>
</evidence>
<gene>
    <name evidence="7" type="primary">nanE</name>
    <name evidence="8" type="ORF">A8990_16819</name>
</gene>
<dbReference type="EC" id="5.1.3.9" evidence="7"/>
<evidence type="ECO:0000256" key="5">
    <source>
        <dbReference type="ARBA" id="ARBA00023235"/>
    </source>
</evidence>
<organism evidence="8 9">
    <name type="scientific">Paenibacillus taihuensis</name>
    <dbReference type="NCBI Taxonomy" id="1156355"/>
    <lineage>
        <taxon>Bacteria</taxon>
        <taxon>Bacillati</taxon>
        <taxon>Bacillota</taxon>
        <taxon>Bacilli</taxon>
        <taxon>Bacillales</taxon>
        <taxon>Paenibacillaceae</taxon>
        <taxon>Paenibacillus</taxon>
    </lineage>
</organism>
<evidence type="ECO:0000256" key="3">
    <source>
        <dbReference type="ARBA" id="ARBA00005081"/>
    </source>
</evidence>
<dbReference type="NCBIfam" id="NF002231">
    <property type="entry name" value="PRK01130.1"/>
    <property type="match status" value="1"/>
</dbReference>
<dbReference type="GO" id="GO:0019262">
    <property type="term" value="P:N-acetylneuraminate catabolic process"/>
    <property type="evidence" value="ECO:0007669"/>
    <property type="project" value="UniProtKB-UniRule"/>
</dbReference>
<dbReference type="GO" id="GO:0005975">
    <property type="term" value="P:carbohydrate metabolic process"/>
    <property type="evidence" value="ECO:0007669"/>
    <property type="project" value="UniProtKB-UniRule"/>
</dbReference>
<dbReference type="RefSeq" id="WP_116192750.1">
    <property type="nucleotide sequence ID" value="NZ_QTTN01000068.1"/>
</dbReference>
<dbReference type="HAMAP" id="MF_01235">
    <property type="entry name" value="ManNAc6P_epimer"/>
    <property type="match status" value="1"/>
</dbReference>
<protein>
    <recommendedName>
        <fullName evidence="7">Putative N-acetylmannosamine-6-phosphate 2-epimerase</fullName>
        <ecNumber evidence="7">5.1.3.9</ecNumber>
    </recommendedName>
    <alternativeName>
        <fullName evidence="7">ManNAc-6-P epimerase</fullName>
    </alternativeName>
</protein>
<dbReference type="InterPro" id="IPR013785">
    <property type="entry name" value="Aldolase_TIM"/>
</dbReference>
<keyword evidence="9" id="KW-1185">Reference proteome</keyword>
<evidence type="ECO:0000313" key="9">
    <source>
        <dbReference type="Proteomes" id="UP000256304"/>
    </source>
</evidence>
<dbReference type="GO" id="GO:0005829">
    <property type="term" value="C:cytosol"/>
    <property type="evidence" value="ECO:0007669"/>
    <property type="project" value="TreeGrafter"/>
</dbReference>